<evidence type="ECO:0000313" key="2">
    <source>
        <dbReference type="Proteomes" id="UP000215914"/>
    </source>
</evidence>
<reference evidence="1" key="2">
    <citation type="submission" date="2020-06" db="EMBL/GenBank/DDBJ databases">
        <title>Helianthus annuus Genome sequencing and assembly Release 2.</title>
        <authorList>
            <person name="Gouzy J."/>
            <person name="Langlade N."/>
            <person name="Munos S."/>
        </authorList>
    </citation>
    <scope>NUCLEOTIDE SEQUENCE</scope>
    <source>
        <tissue evidence="1">Leaves</tissue>
    </source>
</reference>
<sequence>MSARYNAGASFTPSPVIPHICFRSCSFLTISYLKYIIFSNKFTPASSSRTTNVVDIFSHLP</sequence>
<comment type="caution">
    <text evidence="1">The sequence shown here is derived from an EMBL/GenBank/DDBJ whole genome shotgun (WGS) entry which is preliminary data.</text>
</comment>
<reference evidence="1" key="1">
    <citation type="journal article" date="2017" name="Nature">
        <title>The sunflower genome provides insights into oil metabolism, flowering and Asterid evolution.</title>
        <authorList>
            <person name="Badouin H."/>
            <person name="Gouzy J."/>
            <person name="Grassa C.J."/>
            <person name="Murat F."/>
            <person name="Staton S.E."/>
            <person name="Cottret L."/>
            <person name="Lelandais-Briere C."/>
            <person name="Owens G.L."/>
            <person name="Carrere S."/>
            <person name="Mayjonade B."/>
            <person name="Legrand L."/>
            <person name="Gill N."/>
            <person name="Kane N.C."/>
            <person name="Bowers J.E."/>
            <person name="Hubner S."/>
            <person name="Bellec A."/>
            <person name="Berard A."/>
            <person name="Berges H."/>
            <person name="Blanchet N."/>
            <person name="Boniface M.C."/>
            <person name="Brunel D."/>
            <person name="Catrice O."/>
            <person name="Chaidir N."/>
            <person name="Claudel C."/>
            <person name="Donnadieu C."/>
            <person name="Faraut T."/>
            <person name="Fievet G."/>
            <person name="Helmstetter N."/>
            <person name="King M."/>
            <person name="Knapp S.J."/>
            <person name="Lai Z."/>
            <person name="Le Paslier M.C."/>
            <person name="Lippi Y."/>
            <person name="Lorenzon L."/>
            <person name="Mandel J.R."/>
            <person name="Marage G."/>
            <person name="Marchand G."/>
            <person name="Marquand E."/>
            <person name="Bret-Mestries E."/>
            <person name="Morien E."/>
            <person name="Nambeesan S."/>
            <person name="Nguyen T."/>
            <person name="Pegot-Espagnet P."/>
            <person name="Pouilly N."/>
            <person name="Raftis F."/>
            <person name="Sallet E."/>
            <person name="Schiex T."/>
            <person name="Thomas J."/>
            <person name="Vandecasteele C."/>
            <person name="Vares D."/>
            <person name="Vear F."/>
            <person name="Vautrin S."/>
            <person name="Crespi M."/>
            <person name="Mangin B."/>
            <person name="Burke J.M."/>
            <person name="Salse J."/>
            <person name="Munos S."/>
            <person name="Vincourt P."/>
            <person name="Rieseberg L.H."/>
            <person name="Langlade N.B."/>
        </authorList>
    </citation>
    <scope>NUCLEOTIDE SEQUENCE</scope>
    <source>
        <tissue evidence="1">Leaves</tissue>
    </source>
</reference>
<gene>
    <name evidence="1" type="ORF">HanXRQr2_Chr07g0287611</name>
</gene>
<name>A0A9K3NF34_HELAN</name>
<protein>
    <submittedName>
        <fullName evidence="1">Uncharacterized protein</fullName>
    </submittedName>
</protein>
<dbReference type="Proteomes" id="UP000215914">
    <property type="component" value="Unassembled WGS sequence"/>
</dbReference>
<organism evidence="1 2">
    <name type="scientific">Helianthus annuus</name>
    <name type="common">Common sunflower</name>
    <dbReference type="NCBI Taxonomy" id="4232"/>
    <lineage>
        <taxon>Eukaryota</taxon>
        <taxon>Viridiplantae</taxon>
        <taxon>Streptophyta</taxon>
        <taxon>Embryophyta</taxon>
        <taxon>Tracheophyta</taxon>
        <taxon>Spermatophyta</taxon>
        <taxon>Magnoliopsida</taxon>
        <taxon>eudicotyledons</taxon>
        <taxon>Gunneridae</taxon>
        <taxon>Pentapetalae</taxon>
        <taxon>asterids</taxon>
        <taxon>campanulids</taxon>
        <taxon>Asterales</taxon>
        <taxon>Asteraceae</taxon>
        <taxon>Asteroideae</taxon>
        <taxon>Heliantheae alliance</taxon>
        <taxon>Heliantheae</taxon>
        <taxon>Helianthus</taxon>
    </lineage>
</organism>
<accession>A0A9K3NF34</accession>
<evidence type="ECO:0000313" key="1">
    <source>
        <dbReference type="EMBL" id="KAF5798004.1"/>
    </source>
</evidence>
<keyword evidence="2" id="KW-1185">Reference proteome</keyword>
<dbReference type="Gramene" id="mRNA:HanXRQr2_Chr07g0287611">
    <property type="protein sequence ID" value="CDS:HanXRQr2_Chr07g0287611.1"/>
    <property type="gene ID" value="HanXRQr2_Chr07g0287611"/>
</dbReference>
<dbReference type="EMBL" id="MNCJ02000322">
    <property type="protein sequence ID" value="KAF5798004.1"/>
    <property type="molecule type" value="Genomic_DNA"/>
</dbReference>
<proteinExistence type="predicted"/>
<dbReference type="AlphaFoldDB" id="A0A9K3NF34"/>